<dbReference type="WBParaSite" id="MBELARI_LOCUS6577">
    <property type="protein sequence ID" value="MBELARI_LOCUS6577"/>
    <property type="gene ID" value="MBELARI_LOCUS6577"/>
</dbReference>
<keyword evidence="2" id="KW-1185">Reference proteome</keyword>
<dbReference type="Proteomes" id="UP000887575">
    <property type="component" value="Unassembled WGS sequence"/>
</dbReference>
<dbReference type="AlphaFoldDB" id="A0AAF3FKI0"/>
<keyword evidence="1" id="KW-0732">Signal</keyword>
<accession>A0AAF3FKI0</accession>
<evidence type="ECO:0000256" key="1">
    <source>
        <dbReference type="SAM" id="SignalP"/>
    </source>
</evidence>
<reference evidence="3" key="1">
    <citation type="submission" date="2024-02" db="UniProtKB">
        <authorList>
            <consortium name="WormBaseParasite"/>
        </authorList>
    </citation>
    <scope>IDENTIFICATION</scope>
</reference>
<evidence type="ECO:0000313" key="2">
    <source>
        <dbReference type="Proteomes" id="UP000887575"/>
    </source>
</evidence>
<protein>
    <submittedName>
        <fullName evidence="3">EB domain-containing protein</fullName>
    </submittedName>
</protein>
<organism evidence="2 3">
    <name type="scientific">Mesorhabditis belari</name>
    <dbReference type="NCBI Taxonomy" id="2138241"/>
    <lineage>
        <taxon>Eukaryota</taxon>
        <taxon>Metazoa</taxon>
        <taxon>Ecdysozoa</taxon>
        <taxon>Nematoda</taxon>
        <taxon>Chromadorea</taxon>
        <taxon>Rhabditida</taxon>
        <taxon>Rhabditina</taxon>
        <taxon>Rhabditomorpha</taxon>
        <taxon>Rhabditoidea</taxon>
        <taxon>Rhabditidae</taxon>
        <taxon>Mesorhabditinae</taxon>
        <taxon>Mesorhabditis</taxon>
    </lineage>
</organism>
<name>A0AAF3FKI0_9BILA</name>
<evidence type="ECO:0000313" key="3">
    <source>
        <dbReference type="WBParaSite" id="MBELARI_LOCUS6577"/>
    </source>
</evidence>
<proteinExistence type="predicted"/>
<sequence length="94" mass="10908">MIQFLVFFLISHQFCDSIEFVDDRPPCQPYNRCTKSNECLMGRCLRSGYCLCPIEVDRSNRNLLNRQLQQLPLNSGKLHQLTQIMAIISIFLVA</sequence>
<feature type="signal peptide" evidence="1">
    <location>
        <begin position="1"/>
        <end position="17"/>
    </location>
</feature>
<feature type="chain" id="PRO_5042235484" evidence="1">
    <location>
        <begin position="18"/>
        <end position="94"/>
    </location>
</feature>